<dbReference type="EMBL" id="BGPR01028163">
    <property type="protein sequence ID" value="GBN99135.1"/>
    <property type="molecule type" value="Genomic_DNA"/>
</dbReference>
<evidence type="ECO:0000313" key="1">
    <source>
        <dbReference type="EMBL" id="GBN99135.1"/>
    </source>
</evidence>
<gene>
    <name evidence="1" type="ORF">AVEN_144896_1</name>
</gene>
<dbReference type="Proteomes" id="UP000499080">
    <property type="component" value="Unassembled WGS sequence"/>
</dbReference>
<proteinExistence type="predicted"/>
<organism evidence="1 2">
    <name type="scientific">Araneus ventricosus</name>
    <name type="common">Orbweaver spider</name>
    <name type="synonym">Epeira ventricosa</name>
    <dbReference type="NCBI Taxonomy" id="182803"/>
    <lineage>
        <taxon>Eukaryota</taxon>
        <taxon>Metazoa</taxon>
        <taxon>Ecdysozoa</taxon>
        <taxon>Arthropoda</taxon>
        <taxon>Chelicerata</taxon>
        <taxon>Arachnida</taxon>
        <taxon>Araneae</taxon>
        <taxon>Araneomorphae</taxon>
        <taxon>Entelegynae</taxon>
        <taxon>Araneoidea</taxon>
        <taxon>Araneidae</taxon>
        <taxon>Araneus</taxon>
    </lineage>
</organism>
<accession>A0A4Y2TJ43</accession>
<protein>
    <submittedName>
        <fullName evidence="1">Uncharacterized protein</fullName>
    </submittedName>
</protein>
<name>A0A4Y2TJ43_ARAVE</name>
<dbReference type="AlphaFoldDB" id="A0A4Y2TJ43"/>
<sequence>MTFPTLPLLQQIPAGKHQNESESEASQLLPILDRLFPWLLLKSVVLTAITSIDCSDGRTSSGTRKGLQEVGWFPESFQKSLESLSVILLLLLSLSVRHLMVLLFHFKAEDLLAILLHQEDLRIPSPTLKRKSFPIE</sequence>
<evidence type="ECO:0000313" key="2">
    <source>
        <dbReference type="Proteomes" id="UP000499080"/>
    </source>
</evidence>
<comment type="caution">
    <text evidence="1">The sequence shown here is derived from an EMBL/GenBank/DDBJ whole genome shotgun (WGS) entry which is preliminary data.</text>
</comment>
<reference evidence="1 2" key="1">
    <citation type="journal article" date="2019" name="Sci. Rep.">
        <title>Orb-weaving spider Araneus ventricosus genome elucidates the spidroin gene catalogue.</title>
        <authorList>
            <person name="Kono N."/>
            <person name="Nakamura H."/>
            <person name="Ohtoshi R."/>
            <person name="Moran D.A.P."/>
            <person name="Shinohara A."/>
            <person name="Yoshida Y."/>
            <person name="Fujiwara M."/>
            <person name="Mori M."/>
            <person name="Tomita M."/>
            <person name="Arakawa K."/>
        </authorList>
    </citation>
    <scope>NUCLEOTIDE SEQUENCE [LARGE SCALE GENOMIC DNA]</scope>
</reference>
<keyword evidence="2" id="KW-1185">Reference proteome</keyword>